<dbReference type="Pfam" id="PF02687">
    <property type="entry name" value="FtsX"/>
    <property type="match status" value="1"/>
</dbReference>
<dbReference type="InterPro" id="IPR025857">
    <property type="entry name" value="MacB_PCD"/>
</dbReference>
<sequence>MKEILKSISKRTLFNILIFLQVLFSILYFFSTTISMQAVVNSNISANSELDSNPKRTLHMLIQNEDSKYFSKFKEELLNANLVNGLTGWRNSDLTPDTRVIGDTEDDFDSVELAKGCENLKKINVATGRYFTDADFRKENATGSKSKPFLMILGSEFANNQNLKVGDSYHDVNDKYYKVVGILEPNSKWFYQTVSEGMIMVIDNAVMVAYVNDSENPIMHYYSILNDNVNSDDAIYKINKIAKKYNIVVEAKTISTELNETYSESVSQDISWVIFSLIILVFVTIGTSILIVSHMYMRKNEIGIRMACGYSFKKVLLLLWGEFLVVSILAFLSALLIAYISCSGGKEIIYSAYYFSSFHLSYGIVLIGIGIFLLMCIPSLLVLVFKLRKVQPKDLIGGK</sequence>
<evidence type="ECO:0000256" key="3">
    <source>
        <dbReference type="ARBA" id="ARBA00022692"/>
    </source>
</evidence>
<feature type="transmembrane region" description="Helical" evidence="6">
    <location>
        <begin position="360"/>
        <end position="385"/>
    </location>
</feature>
<evidence type="ECO:0000313" key="9">
    <source>
        <dbReference type="EMBL" id="QCT07757.1"/>
    </source>
</evidence>
<evidence type="ECO:0000259" key="7">
    <source>
        <dbReference type="Pfam" id="PF02687"/>
    </source>
</evidence>
<dbReference type="InterPro" id="IPR003838">
    <property type="entry name" value="ABC3_permease_C"/>
</dbReference>
<evidence type="ECO:0000256" key="1">
    <source>
        <dbReference type="ARBA" id="ARBA00004651"/>
    </source>
</evidence>
<evidence type="ECO:0000256" key="5">
    <source>
        <dbReference type="ARBA" id="ARBA00023136"/>
    </source>
</evidence>
<evidence type="ECO:0000256" key="4">
    <source>
        <dbReference type="ARBA" id="ARBA00022989"/>
    </source>
</evidence>
<feature type="transmembrane region" description="Helical" evidence="6">
    <location>
        <begin position="272"/>
        <end position="296"/>
    </location>
</feature>
<comment type="subcellular location">
    <subcellularLocation>
        <location evidence="1">Cell membrane</location>
        <topology evidence="1">Multi-pass membrane protein</topology>
    </subcellularLocation>
</comment>
<dbReference type="Proteomes" id="UP000301475">
    <property type="component" value="Chromosome"/>
</dbReference>
<evidence type="ECO:0000313" key="10">
    <source>
        <dbReference type="Proteomes" id="UP000301475"/>
    </source>
</evidence>
<evidence type="ECO:0000259" key="8">
    <source>
        <dbReference type="Pfam" id="PF12704"/>
    </source>
</evidence>
<feature type="domain" description="MacB-like periplasmic core" evidence="8">
    <location>
        <begin position="34"/>
        <end position="210"/>
    </location>
</feature>
<keyword evidence="5 6" id="KW-0472">Membrane</keyword>
<dbReference type="GO" id="GO:0005886">
    <property type="term" value="C:plasma membrane"/>
    <property type="evidence" value="ECO:0007669"/>
    <property type="project" value="UniProtKB-SubCell"/>
</dbReference>
<protein>
    <submittedName>
        <fullName evidence="9">ABC transporter permease</fullName>
    </submittedName>
</protein>
<dbReference type="PANTHER" id="PTHR30572:SF9">
    <property type="entry name" value="ABC TRANSPORTER PERMEASE PROTEIN"/>
    <property type="match status" value="1"/>
</dbReference>
<keyword evidence="2" id="KW-1003">Cell membrane</keyword>
<keyword evidence="4 6" id="KW-1133">Transmembrane helix</keyword>
<dbReference type="Pfam" id="PF12704">
    <property type="entry name" value="MacB_PCD"/>
    <property type="match status" value="1"/>
</dbReference>
<evidence type="ECO:0000256" key="6">
    <source>
        <dbReference type="SAM" id="Phobius"/>
    </source>
</evidence>
<reference evidence="9 10" key="1">
    <citation type="submission" date="2019-04" db="EMBL/GenBank/DDBJ databases">
        <authorList>
            <person name="Embree M."/>
            <person name="Gaffney J.R."/>
        </authorList>
    </citation>
    <scope>NUCLEOTIDE SEQUENCE [LARGE SCALE GENOMIC DNA]</scope>
    <source>
        <strain evidence="9 10">JE7A12</strain>
    </source>
</reference>
<feature type="transmembrane region" description="Helical" evidence="6">
    <location>
        <begin position="317"/>
        <end position="340"/>
    </location>
</feature>
<feature type="transmembrane region" description="Helical" evidence="6">
    <location>
        <begin position="12"/>
        <end position="30"/>
    </location>
</feature>
<accession>A0A4P8XXI0</accession>
<dbReference type="InterPro" id="IPR050250">
    <property type="entry name" value="Macrolide_Exporter_MacB"/>
</dbReference>
<dbReference type="EMBL" id="CP039381">
    <property type="protein sequence ID" value="QCT07757.1"/>
    <property type="molecule type" value="Genomic_DNA"/>
</dbReference>
<proteinExistence type="predicted"/>
<gene>
    <name evidence="9" type="ORF">E5Z56_10495</name>
</gene>
<dbReference type="OrthoDB" id="2329651at2"/>
<name>A0A4P8XXI0_9FIRM</name>
<dbReference type="GO" id="GO:0022857">
    <property type="term" value="F:transmembrane transporter activity"/>
    <property type="evidence" value="ECO:0007669"/>
    <property type="project" value="TreeGrafter"/>
</dbReference>
<organism evidence="9 10">
    <name type="scientific">Ruminococcus bovis</name>
    <dbReference type="NCBI Taxonomy" id="2564099"/>
    <lineage>
        <taxon>Bacteria</taxon>
        <taxon>Bacillati</taxon>
        <taxon>Bacillota</taxon>
        <taxon>Clostridia</taxon>
        <taxon>Eubacteriales</taxon>
        <taxon>Oscillospiraceae</taxon>
        <taxon>Ruminococcus</taxon>
    </lineage>
</organism>
<dbReference type="KEGG" id="ruj:E5Z56_10495"/>
<keyword evidence="10" id="KW-1185">Reference proteome</keyword>
<feature type="domain" description="ABC3 transporter permease C-terminal" evidence="7">
    <location>
        <begin position="274"/>
        <end position="392"/>
    </location>
</feature>
<dbReference type="AlphaFoldDB" id="A0A4P8XXI0"/>
<evidence type="ECO:0000256" key="2">
    <source>
        <dbReference type="ARBA" id="ARBA00022475"/>
    </source>
</evidence>
<dbReference type="PANTHER" id="PTHR30572">
    <property type="entry name" value="MEMBRANE COMPONENT OF TRANSPORTER-RELATED"/>
    <property type="match status" value="1"/>
</dbReference>
<keyword evidence="3 6" id="KW-0812">Transmembrane</keyword>